<organism evidence="7 8">
    <name type="scientific">Hydrogenophaga aromaticivorans</name>
    <dbReference type="NCBI Taxonomy" id="2610898"/>
    <lineage>
        <taxon>Bacteria</taxon>
        <taxon>Pseudomonadati</taxon>
        <taxon>Pseudomonadota</taxon>
        <taxon>Betaproteobacteria</taxon>
        <taxon>Burkholderiales</taxon>
        <taxon>Comamonadaceae</taxon>
        <taxon>Hydrogenophaga</taxon>
    </lineage>
</organism>
<protein>
    <recommendedName>
        <fullName evidence="4">UDP-N-acetylglucosamine 2-epimerase (non-hydrolyzing)</fullName>
        <ecNumber evidence="4">5.1.3.14</ecNumber>
    </recommendedName>
</protein>
<evidence type="ECO:0000256" key="5">
    <source>
        <dbReference type="RuleBase" id="RU003513"/>
    </source>
</evidence>
<proteinExistence type="inferred from homology"/>
<dbReference type="NCBIfam" id="TIGR00236">
    <property type="entry name" value="wecB"/>
    <property type="match status" value="1"/>
</dbReference>
<dbReference type="SUPFAM" id="SSF53756">
    <property type="entry name" value="UDP-Glycosyltransferase/glycogen phosphorylase"/>
    <property type="match status" value="1"/>
</dbReference>
<evidence type="ECO:0000259" key="6">
    <source>
        <dbReference type="Pfam" id="PF02350"/>
    </source>
</evidence>
<gene>
    <name evidence="7" type="ORF">F3K02_22520</name>
</gene>
<evidence type="ECO:0000256" key="4">
    <source>
        <dbReference type="ARBA" id="ARBA00038858"/>
    </source>
</evidence>
<dbReference type="RefSeq" id="WP_177138203.1">
    <property type="nucleotide sequence ID" value="NZ_VYGV01000025.1"/>
</dbReference>
<dbReference type="EC" id="5.1.3.14" evidence="4"/>
<name>A0A7Y8H024_9BURK</name>
<dbReference type="CDD" id="cd03786">
    <property type="entry name" value="GTB_UDP-GlcNAc_2-Epimerase"/>
    <property type="match status" value="1"/>
</dbReference>
<evidence type="ECO:0000313" key="7">
    <source>
        <dbReference type="EMBL" id="NWF48007.1"/>
    </source>
</evidence>
<dbReference type="PANTHER" id="PTHR43174:SF2">
    <property type="entry name" value="UDP-N-ACETYLGLUCOSAMINE 2-EPIMERASE"/>
    <property type="match status" value="1"/>
</dbReference>
<accession>A0A7Y8H024</accession>
<comment type="similarity">
    <text evidence="3 5">Belongs to the UDP-N-acetylglucosamine 2-epimerase family.</text>
</comment>
<evidence type="ECO:0000313" key="8">
    <source>
        <dbReference type="Proteomes" id="UP000545507"/>
    </source>
</evidence>
<dbReference type="PANTHER" id="PTHR43174">
    <property type="entry name" value="UDP-N-ACETYLGLUCOSAMINE 2-EPIMERASE"/>
    <property type="match status" value="1"/>
</dbReference>
<sequence length="376" mass="41519">MKLMVVFGTRPEVIKLAPVIEAARHLDGIELLSCSTGQHRQMLDQALACFGLQADIDLGLMRDNQTLPELTARLIESLTHTYQQHRPDVVVVQGDTTTAFAGALAAFYQRIPVAHVEAGLRTGDPYSPFPEEINRAMIARLARWHFTPTSKATRNLLAEGIAPEHITQCGNTVIDAIGLIQQKWAQHPYQGEAADLFPDQDVVLVTTHRRENFGQGLENICEALLQLGREYPQLGFVFPVHLNPQVQEVVYQRLADIPNLRLMPPVDFETSLYLQSRSVLILTDSGGIQEEAPSFGVPAVVMRQHTERSEGIDAGFATLAGTDIDPILEAARGWLGAPERRARLQGQPNPYGDGKASQRMLQVLLNEGNGARHGHR</sequence>
<keyword evidence="1 5" id="KW-0413">Isomerase</keyword>
<dbReference type="GO" id="GO:0008761">
    <property type="term" value="F:UDP-N-acetylglucosamine 2-epimerase activity"/>
    <property type="evidence" value="ECO:0007669"/>
    <property type="project" value="UniProtKB-EC"/>
</dbReference>
<dbReference type="EMBL" id="VYGV01000025">
    <property type="protein sequence ID" value="NWF48007.1"/>
    <property type="molecule type" value="Genomic_DNA"/>
</dbReference>
<evidence type="ECO:0000256" key="3">
    <source>
        <dbReference type="ARBA" id="ARBA00038209"/>
    </source>
</evidence>
<reference evidence="7 8" key="1">
    <citation type="submission" date="2019-09" db="EMBL/GenBank/DDBJ databases">
        <title>Hydrogenophaga aromatica sp. nov., isolated from a para-xylene-degrading enrichment culture.</title>
        <authorList>
            <person name="Tancsics A."/>
            <person name="Banerjee S."/>
        </authorList>
    </citation>
    <scope>NUCLEOTIDE SEQUENCE [LARGE SCALE GENOMIC DNA]</scope>
    <source>
        <strain evidence="7 8">D2P1</strain>
    </source>
</reference>
<dbReference type="Pfam" id="PF02350">
    <property type="entry name" value="Epimerase_2"/>
    <property type="match status" value="1"/>
</dbReference>
<dbReference type="InterPro" id="IPR003331">
    <property type="entry name" value="UDP_GlcNAc_Epimerase_2_dom"/>
</dbReference>
<evidence type="ECO:0000256" key="1">
    <source>
        <dbReference type="ARBA" id="ARBA00023235"/>
    </source>
</evidence>
<dbReference type="AlphaFoldDB" id="A0A7Y8H024"/>
<dbReference type="Gene3D" id="3.40.50.2000">
    <property type="entry name" value="Glycogen Phosphorylase B"/>
    <property type="match status" value="2"/>
</dbReference>
<keyword evidence="8" id="KW-1185">Reference proteome</keyword>
<comment type="caution">
    <text evidence="7">The sequence shown here is derived from an EMBL/GenBank/DDBJ whole genome shotgun (WGS) entry which is preliminary data.</text>
</comment>
<feature type="domain" description="UDP-N-acetylglucosamine 2-epimerase" evidence="6">
    <location>
        <begin position="27"/>
        <end position="364"/>
    </location>
</feature>
<comment type="catalytic activity">
    <reaction evidence="2">
        <text>UDP-N-acetyl-alpha-D-glucosamine = UDP-N-acetyl-alpha-D-mannosamine</text>
        <dbReference type="Rhea" id="RHEA:17213"/>
        <dbReference type="ChEBI" id="CHEBI:57705"/>
        <dbReference type="ChEBI" id="CHEBI:68623"/>
        <dbReference type="EC" id="5.1.3.14"/>
    </reaction>
</comment>
<dbReference type="Proteomes" id="UP000545507">
    <property type="component" value="Unassembled WGS sequence"/>
</dbReference>
<evidence type="ECO:0000256" key="2">
    <source>
        <dbReference type="ARBA" id="ARBA00036080"/>
    </source>
</evidence>
<dbReference type="InterPro" id="IPR029767">
    <property type="entry name" value="WecB-like"/>
</dbReference>